<dbReference type="GO" id="GO:0005504">
    <property type="term" value="F:fatty acid binding"/>
    <property type="evidence" value="ECO:0007669"/>
    <property type="project" value="TreeGrafter"/>
</dbReference>
<organism evidence="1 2">
    <name type="scientific">Phlebiopsis gigantea (strain 11061_1 CR5-6)</name>
    <name type="common">White-rot fungus</name>
    <name type="synonym">Peniophora gigantea</name>
    <dbReference type="NCBI Taxonomy" id="745531"/>
    <lineage>
        <taxon>Eukaryota</taxon>
        <taxon>Fungi</taxon>
        <taxon>Dikarya</taxon>
        <taxon>Basidiomycota</taxon>
        <taxon>Agaricomycotina</taxon>
        <taxon>Agaricomycetes</taxon>
        <taxon>Polyporales</taxon>
        <taxon>Phanerochaetaceae</taxon>
        <taxon>Phlebiopsis</taxon>
    </lineage>
</organism>
<dbReference type="OrthoDB" id="538336at2759"/>
<dbReference type="Gene3D" id="2.40.110.10">
    <property type="entry name" value="Butyryl-CoA Dehydrogenase, subunit A, domain 2"/>
    <property type="match status" value="1"/>
</dbReference>
<dbReference type="AlphaFoldDB" id="A0A0C3NQH6"/>
<dbReference type="PANTHER" id="PTHR10909:SF382">
    <property type="entry name" value="ACYL-COENZYME A OXIDASE"/>
    <property type="match status" value="1"/>
</dbReference>
<gene>
    <name evidence="1" type="ORF">PHLGIDRAFT_71178</name>
</gene>
<dbReference type="InterPro" id="IPR046373">
    <property type="entry name" value="Acyl-CoA_Oxase/DH_mid-dom_sf"/>
</dbReference>
<dbReference type="GO" id="GO:0055088">
    <property type="term" value="P:lipid homeostasis"/>
    <property type="evidence" value="ECO:0007669"/>
    <property type="project" value="TreeGrafter"/>
</dbReference>
<evidence type="ECO:0000313" key="1">
    <source>
        <dbReference type="EMBL" id="KIP07409.1"/>
    </source>
</evidence>
<keyword evidence="2" id="KW-1185">Reference proteome</keyword>
<dbReference type="GO" id="GO:0071949">
    <property type="term" value="F:FAD binding"/>
    <property type="evidence" value="ECO:0007669"/>
    <property type="project" value="InterPro"/>
</dbReference>
<dbReference type="EMBL" id="KN840498">
    <property type="protein sequence ID" value="KIP07409.1"/>
    <property type="molecule type" value="Genomic_DNA"/>
</dbReference>
<proteinExistence type="predicted"/>
<dbReference type="InterPro" id="IPR009100">
    <property type="entry name" value="AcylCoA_DH/oxidase_NM_dom_sf"/>
</dbReference>
<dbReference type="STRING" id="745531.A0A0C3NQH6"/>
<dbReference type="HOGENOM" id="CLU_028041_1_0_1"/>
<dbReference type="GO" id="GO:0005777">
    <property type="term" value="C:peroxisome"/>
    <property type="evidence" value="ECO:0007669"/>
    <property type="project" value="InterPro"/>
</dbReference>
<reference evidence="1 2" key="1">
    <citation type="journal article" date="2014" name="PLoS Genet.">
        <title>Analysis of the Phlebiopsis gigantea genome, transcriptome and secretome provides insight into its pioneer colonization strategies of wood.</title>
        <authorList>
            <person name="Hori C."/>
            <person name="Ishida T."/>
            <person name="Igarashi K."/>
            <person name="Samejima M."/>
            <person name="Suzuki H."/>
            <person name="Master E."/>
            <person name="Ferreira P."/>
            <person name="Ruiz-Duenas F.J."/>
            <person name="Held B."/>
            <person name="Canessa P."/>
            <person name="Larrondo L.F."/>
            <person name="Schmoll M."/>
            <person name="Druzhinina I.S."/>
            <person name="Kubicek C.P."/>
            <person name="Gaskell J.A."/>
            <person name="Kersten P."/>
            <person name="St John F."/>
            <person name="Glasner J."/>
            <person name="Sabat G."/>
            <person name="Splinter BonDurant S."/>
            <person name="Syed K."/>
            <person name="Yadav J."/>
            <person name="Mgbeahuruike A.C."/>
            <person name="Kovalchuk A."/>
            <person name="Asiegbu F.O."/>
            <person name="Lackner G."/>
            <person name="Hoffmeister D."/>
            <person name="Rencoret J."/>
            <person name="Gutierrez A."/>
            <person name="Sun H."/>
            <person name="Lindquist E."/>
            <person name="Barry K."/>
            <person name="Riley R."/>
            <person name="Grigoriev I.V."/>
            <person name="Henrissat B."/>
            <person name="Kues U."/>
            <person name="Berka R.M."/>
            <person name="Martinez A.T."/>
            <person name="Covert S.F."/>
            <person name="Blanchette R.A."/>
            <person name="Cullen D."/>
        </authorList>
    </citation>
    <scope>NUCLEOTIDE SEQUENCE [LARGE SCALE GENOMIC DNA]</scope>
    <source>
        <strain evidence="1 2">11061_1 CR5-6</strain>
    </source>
</reference>
<name>A0A0C3NQH6_PHLG1</name>
<dbReference type="InterPro" id="IPR036250">
    <property type="entry name" value="AcylCo_DH-like_C"/>
</dbReference>
<accession>A0A0C3NQH6</accession>
<dbReference type="Gene3D" id="1.20.140.10">
    <property type="entry name" value="Butyryl-CoA Dehydrogenase, subunit A, domain 3"/>
    <property type="match status" value="1"/>
</dbReference>
<evidence type="ECO:0008006" key="3">
    <source>
        <dbReference type="Google" id="ProtNLM"/>
    </source>
</evidence>
<dbReference type="Proteomes" id="UP000053257">
    <property type="component" value="Unassembled WGS sequence"/>
</dbReference>
<dbReference type="InterPro" id="IPR012258">
    <property type="entry name" value="Acyl-CoA_oxidase"/>
</dbReference>
<dbReference type="GO" id="GO:0003997">
    <property type="term" value="F:acyl-CoA oxidase activity"/>
    <property type="evidence" value="ECO:0007669"/>
    <property type="project" value="InterPro"/>
</dbReference>
<dbReference type="PANTHER" id="PTHR10909">
    <property type="entry name" value="ELECTRON TRANSPORT OXIDOREDUCTASE"/>
    <property type="match status" value="1"/>
</dbReference>
<dbReference type="SUPFAM" id="SSF56645">
    <property type="entry name" value="Acyl-CoA dehydrogenase NM domain-like"/>
    <property type="match status" value="1"/>
</dbReference>
<sequence>MHSIPKYSNLYEHWTYTTRPELLELDDRVKLAYDRAKAITLAWSELHLSHKDIATCSNRFWDFQRDPILLLDIGCNNILACHINLFLGTIIPMLSKRPDLLPIVERGLKCEYFGNMLLSEVGHGLNIVGIETTATKVEDGFILNTPHPNAAKFMPPTTPIRGYGKMAIVFANLIVDGENRGTHPFLVTTSTAQGMCKGVQSKRLPPRTGSSPLDFAITSFDHVHLPPSSFLGKSMEKPKDRKELLHSYIWRIPVGSLAISITSSLAPKFIATIGSDYSYRRHVIGNDGKPIPIIDFRTQQLPILYSTAVAYVLHAWLPHAIAHFMDPKTDPRARHGVAVVFKATVLRLTNMLCPAVGERLGAQGTFGHNLISQMEMDNRGISIAEGDILVLCIRLFSELLLGRYTLPTPTHPDTLLARHAAGILHEGTQLLSTLAGGHRDAAFNDLLLPQAERGVTALGHALAHSFARDAGVPAPLLDLYECFVVQQDAAWYCDHAGLTGVALRAREDDAVRAALPHLRAYIDALDCRRWIAAPIMTDESWGAWLGLLPVFTGGEPQDETLLAGRARL</sequence>
<dbReference type="GO" id="GO:0033540">
    <property type="term" value="P:fatty acid beta-oxidation using acyl-CoA oxidase"/>
    <property type="evidence" value="ECO:0007669"/>
    <property type="project" value="TreeGrafter"/>
</dbReference>
<protein>
    <recommendedName>
        <fullName evidence="3">Acyl-CoA oxidase C-terminal domain-containing protein</fullName>
    </recommendedName>
</protein>
<dbReference type="SUPFAM" id="SSF47203">
    <property type="entry name" value="Acyl-CoA dehydrogenase C-terminal domain-like"/>
    <property type="match status" value="1"/>
</dbReference>
<evidence type="ECO:0000313" key="2">
    <source>
        <dbReference type="Proteomes" id="UP000053257"/>
    </source>
</evidence>